<gene>
    <name evidence="2" type="ORF">SAMN05428642_1011326</name>
</gene>
<feature type="signal peptide" evidence="1">
    <location>
        <begin position="1"/>
        <end position="16"/>
    </location>
</feature>
<sequence>MKNYFFLILFIILASACSGTKNTVKHSFSKEEVQIIMTADSLKPMRVYKITNNKDSLLLRKKALI</sequence>
<feature type="chain" id="PRO_5012905176" description="Lipoprotein" evidence="1">
    <location>
        <begin position="17"/>
        <end position="65"/>
    </location>
</feature>
<evidence type="ECO:0000256" key="1">
    <source>
        <dbReference type="SAM" id="SignalP"/>
    </source>
</evidence>
<dbReference type="RefSeq" id="WP_245794734.1">
    <property type="nucleotide sequence ID" value="NZ_FPKV01000001.1"/>
</dbReference>
<accession>A0A1K2IFE8</accession>
<organism evidence="2 3">
    <name type="scientific">Flaviramulus basaltis</name>
    <dbReference type="NCBI Taxonomy" id="369401"/>
    <lineage>
        <taxon>Bacteria</taxon>
        <taxon>Pseudomonadati</taxon>
        <taxon>Bacteroidota</taxon>
        <taxon>Flavobacteriia</taxon>
        <taxon>Flavobacteriales</taxon>
        <taxon>Flavobacteriaceae</taxon>
        <taxon>Flaviramulus</taxon>
    </lineage>
</organism>
<evidence type="ECO:0000313" key="2">
    <source>
        <dbReference type="EMBL" id="SFZ90998.1"/>
    </source>
</evidence>
<dbReference type="PROSITE" id="PS51257">
    <property type="entry name" value="PROKAR_LIPOPROTEIN"/>
    <property type="match status" value="1"/>
</dbReference>
<keyword evidence="1" id="KW-0732">Signal</keyword>
<dbReference type="STRING" id="369401.SAMN05428642_1011326"/>
<evidence type="ECO:0000313" key="3">
    <source>
        <dbReference type="Proteomes" id="UP000182544"/>
    </source>
</evidence>
<name>A0A1K2IFE8_9FLAO</name>
<keyword evidence="3" id="KW-1185">Reference proteome</keyword>
<dbReference type="Proteomes" id="UP000182544">
    <property type="component" value="Unassembled WGS sequence"/>
</dbReference>
<protein>
    <recommendedName>
        <fullName evidence="4">Lipoprotein</fullName>
    </recommendedName>
</protein>
<dbReference type="AlphaFoldDB" id="A0A1K2IFE8"/>
<dbReference type="EMBL" id="FPKV01000001">
    <property type="protein sequence ID" value="SFZ90998.1"/>
    <property type="molecule type" value="Genomic_DNA"/>
</dbReference>
<evidence type="ECO:0008006" key="4">
    <source>
        <dbReference type="Google" id="ProtNLM"/>
    </source>
</evidence>
<proteinExistence type="predicted"/>
<reference evidence="2 3" key="1">
    <citation type="submission" date="2016-10" db="EMBL/GenBank/DDBJ databases">
        <authorList>
            <person name="de Groot N.N."/>
        </authorList>
    </citation>
    <scope>NUCLEOTIDE SEQUENCE [LARGE SCALE GENOMIC DNA]</scope>
    <source>
        <strain evidence="2 3">DSM 18180</strain>
    </source>
</reference>